<evidence type="ECO:0000256" key="1">
    <source>
        <dbReference type="SAM" id="MobiDB-lite"/>
    </source>
</evidence>
<dbReference type="SUPFAM" id="SSF54427">
    <property type="entry name" value="NTF2-like"/>
    <property type="match status" value="2"/>
</dbReference>
<dbReference type="Pfam" id="PF12680">
    <property type="entry name" value="SnoaL_2"/>
    <property type="match status" value="1"/>
</dbReference>
<dbReference type="InterPro" id="IPR032710">
    <property type="entry name" value="NTF2-like_dom_sf"/>
</dbReference>
<feature type="domain" description="SnoaL-like" evidence="2">
    <location>
        <begin position="13"/>
        <end position="103"/>
    </location>
</feature>
<gene>
    <name evidence="3" type="ORF">AB0C36_04475</name>
</gene>
<dbReference type="Proteomes" id="UP001551482">
    <property type="component" value="Unassembled WGS sequence"/>
</dbReference>
<keyword evidence="4" id="KW-1185">Reference proteome</keyword>
<dbReference type="RefSeq" id="WP_358349073.1">
    <property type="nucleotide sequence ID" value="NZ_JBEZFP010000007.1"/>
</dbReference>
<organism evidence="3 4">
    <name type="scientific">Streptodolium elevatio</name>
    <dbReference type="NCBI Taxonomy" id="3157996"/>
    <lineage>
        <taxon>Bacteria</taxon>
        <taxon>Bacillati</taxon>
        <taxon>Actinomycetota</taxon>
        <taxon>Actinomycetes</taxon>
        <taxon>Kitasatosporales</taxon>
        <taxon>Streptomycetaceae</taxon>
        <taxon>Streptodolium</taxon>
    </lineage>
</organism>
<dbReference type="Gene3D" id="3.10.450.50">
    <property type="match status" value="2"/>
</dbReference>
<evidence type="ECO:0000259" key="2">
    <source>
        <dbReference type="Pfam" id="PF12680"/>
    </source>
</evidence>
<feature type="region of interest" description="Disordered" evidence="1">
    <location>
        <begin position="111"/>
        <end position="134"/>
    </location>
</feature>
<evidence type="ECO:0000313" key="3">
    <source>
        <dbReference type="EMBL" id="MEU8132746.1"/>
    </source>
</evidence>
<comment type="caution">
    <text evidence="3">The sequence shown here is derived from an EMBL/GenBank/DDBJ whole genome shotgun (WGS) entry which is preliminary data.</text>
</comment>
<reference evidence="3 4" key="1">
    <citation type="submission" date="2024-06" db="EMBL/GenBank/DDBJ databases">
        <title>The Natural Products Discovery Center: Release of the First 8490 Sequenced Strains for Exploring Actinobacteria Biosynthetic Diversity.</title>
        <authorList>
            <person name="Kalkreuter E."/>
            <person name="Kautsar S.A."/>
            <person name="Yang D."/>
            <person name="Bader C.D."/>
            <person name="Teijaro C.N."/>
            <person name="Fluegel L."/>
            <person name="Davis C.M."/>
            <person name="Simpson J.R."/>
            <person name="Lauterbach L."/>
            <person name="Steele A.D."/>
            <person name="Gui C."/>
            <person name="Meng S."/>
            <person name="Li G."/>
            <person name="Viehrig K."/>
            <person name="Ye F."/>
            <person name="Su P."/>
            <person name="Kiefer A.F."/>
            <person name="Nichols A."/>
            <person name="Cepeda A.J."/>
            <person name="Yan W."/>
            <person name="Fan B."/>
            <person name="Jiang Y."/>
            <person name="Adhikari A."/>
            <person name="Zheng C.-J."/>
            <person name="Schuster L."/>
            <person name="Cowan T.M."/>
            <person name="Smanski M.J."/>
            <person name="Chevrette M.G."/>
            <person name="De Carvalho L.P.S."/>
            <person name="Shen B."/>
        </authorList>
    </citation>
    <scope>NUCLEOTIDE SEQUENCE [LARGE SCALE GENOMIC DNA]</scope>
    <source>
        <strain evidence="3 4">NPDC048946</strain>
    </source>
</reference>
<evidence type="ECO:0000313" key="4">
    <source>
        <dbReference type="Proteomes" id="UP001551482"/>
    </source>
</evidence>
<protein>
    <submittedName>
        <fullName evidence="3">Nuclear transport factor 2 family protein</fullName>
    </submittedName>
</protein>
<proteinExistence type="predicted"/>
<name>A0ABV3DAI0_9ACTN</name>
<sequence length="260" mass="27926">MMPQGPKDVVTQAVDEMFGKRDPDAVARLVTPGFRQHSALLGDGPEALRAHVAALPETFSYTCARLLSDGDLVLMHGTYHGLGPRPLVAFDLFRVADGRIAEHWDALTPEAGATVSGRSQTDGPTLVTRPGQRATSRQVGETFLRTVLIDREYDRIAEFVHADDFAQHNPGTGDGIAGLGAASAAMRAQGLVPRYDRVHRVVAEGEFVYTLSSGSLGGSPYAFHDLFRVDGSGAGGGFIVEHWDVLTPVPPRLPHDNGMF</sequence>
<accession>A0ABV3DAI0</accession>
<dbReference type="EMBL" id="JBEZFP010000007">
    <property type="protein sequence ID" value="MEU8132746.1"/>
    <property type="molecule type" value="Genomic_DNA"/>
</dbReference>
<dbReference type="InterPro" id="IPR037401">
    <property type="entry name" value="SnoaL-like"/>
</dbReference>